<name>A6HU21_RAT</name>
<proteinExistence type="predicted"/>
<evidence type="ECO:0000313" key="1">
    <source>
        <dbReference type="EMBL" id="EDM02384.1"/>
    </source>
</evidence>
<reference evidence="1" key="1">
    <citation type="journal article" date="2005" name="Genome Res.">
        <title>Gene and alternative splicing annotation with AIR.</title>
        <authorList>
            <person name="Florea L."/>
            <person name="Di Francesco V."/>
            <person name="Miller J."/>
            <person name="Turner R."/>
            <person name="Yao A."/>
            <person name="Harris M."/>
            <person name="Walenz B."/>
            <person name="Mobarry C."/>
            <person name="Merkulov G.V."/>
            <person name="Charlab R."/>
            <person name="Dew I."/>
            <person name="Deng Z."/>
            <person name="Istrail S."/>
            <person name="Li P."/>
            <person name="Sutton G."/>
        </authorList>
    </citation>
    <scope>NUCLEOTIDE SEQUENCE</scope>
    <source>
        <strain evidence="1">BN</strain>
    </source>
</reference>
<dbReference type="Proteomes" id="UP000234681">
    <property type="component" value="Chromosome 15"/>
</dbReference>
<organism evidence="1 2">
    <name type="scientific">Rattus norvegicus</name>
    <name type="common">Rat</name>
    <dbReference type="NCBI Taxonomy" id="10116"/>
    <lineage>
        <taxon>Eukaryota</taxon>
        <taxon>Metazoa</taxon>
        <taxon>Chordata</taxon>
        <taxon>Craniata</taxon>
        <taxon>Vertebrata</taxon>
        <taxon>Euteleostomi</taxon>
        <taxon>Mammalia</taxon>
        <taxon>Eutheria</taxon>
        <taxon>Euarchontoglires</taxon>
        <taxon>Glires</taxon>
        <taxon>Rodentia</taxon>
        <taxon>Myomorpha</taxon>
        <taxon>Muroidea</taxon>
        <taxon>Muridae</taxon>
        <taxon>Murinae</taxon>
        <taxon>Rattus</taxon>
    </lineage>
</organism>
<reference evidence="1 2" key="2">
    <citation type="submission" date="2005-07" db="EMBL/GenBank/DDBJ databases">
        <authorList>
            <person name="Mural R.J."/>
            <person name="Li P.W."/>
            <person name="Adams M.D."/>
            <person name="Amanatides P.G."/>
            <person name="Baden-Tillson H."/>
            <person name="Barnstead M."/>
            <person name="Chin S.H."/>
            <person name="Dew I."/>
            <person name="Evans C.A."/>
            <person name="Ferriera S."/>
            <person name="Flanigan M."/>
            <person name="Fosler C."/>
            <person name="Glodek A."/>
            <person name="Gu Z."/>
            <person name="Holt R.A."/>
            <person name="Jennings D."/>
            <person name="Kraft C.L."/>
            <person name="Lu F."/>
            <person name="Nguyen T."/>
            <person name="Nusskern D.R."/>
            <person name="Pfannkoch C.M."/>
            <person name="Sitter C."/>
            <person name="Sutton G.G."/>
            <person name="Venter J.C."/>
            <person name="Wang Z."/>
            <person name="Woodage T."/>
            <person name="Zheng X.H."/>
            <person name="Zhong F."/>
        </authorList>
    </citation>
    <scope>NUCLEOTIDE SEQUENCE [LARGE SCALE GENOMIC DNA]</scope>
    <source>
        <strain evidence="1">BN</strain>
        <strain evidence="2">BN, Sprague-Dawley</strain>
    </source>
</reference>
<evidence type="ECO:0000313" key="2">
    <source>
        <dbReference type="Proteomes" id="UP000234681"/>
    </source>
</evidence>
<gene>
    <name evidence="1" type="ORF">rCG_36839</name>
</gene>
<dbReference type="EMBL" id="CH473951">
    <property type="protein sequence ID" value="EDM02385.1"/>
    <property type="molecule type" value="Genomic_DNA"/>
</dbReference>
<accession>A6HU21</accession>
<dbReference type="AlphaFoldDB" id="A6HU21"/>
<dbReference type="EMBL" id="CH473951">
    <property type="protein sequence ID" value="EDM02384.1"/>
    <property type="molecule type" value="Genomic_DNA"/>
</dbReference>
<sequence length="100" mass="11931">MSKTCTVYDRPRVWLVMFDRISASMPFKQRKLPNRQLPHLPYLHPLHSAEWLSVGLSSKSPMLQNEIIDLKHNVYDECERKRQQREFTVCRLTSLSIEHH</sequence>
<protein>
    <submittedName>
        <fullName evidence="1">RCG36839, isoform CRA_a</fullName>
    </submittedName>
</protein>